<dbReference type="EMBL" id="JBEAFC010000010">
    <property type="protein sequence ID" value="KAL1538380.1"/>
    <property type="molecule type" value="Genomic_DNA"/>
</dbReference>
<dbReference type="PANTHER" id="PTHR37611:SF4">
    <property type="entry name" value="OS06G0538400 PROTEIN"/>
    <property type="match status" value="1"/>
</dbReference>
<organism evidence="1 2">
    <name type="scientific">Salvia divinorum</name>
    <name type="common">Maria pastora</name>
    <name type="synonym">Diviner's sage</name>
    <dbReference type="NCBI Taxonomy" id="28513"/>
    <lineage>
        <taxon>Eukaryota</taxon>
        <taxon>Viridiplantae</taxon>
        <taxon>Streptophyta</taxon>
        <taxon>Embryophyta</taxon>
        <taxon>Tracheophyta</taxon>
        <taxon>Spermatophyta</taxon>
        <taxon>Magnoliopsida</taxon>
        <taxon>eudicotyledons</taxon>
        <taxon>Gunneridae</taxon>
        <taxon>Pentapetalae</taxon>
        <taxon>asterids</taxon>
        <taxon>lamiids</taxon>
        <taxon>Lamiales</taxon>
        <taxon>Lamiaceae</taxon>
        <taxon>Nepetoideae</taxon>
        <taxon>Mentheae</taxon>
        <taxon>Salviinae</taxon>
        <taxon>Salvia</taxon>
        <taxon>Salvia subgen. Calosphace</taxon>
    </lineage>
</organism>
<name>A0ABD1G2Q2_SALDI</name>
<evidence type="ECO:0000313" key="2">
    <source>
        <dbReference type="Proteomes" id="UP001567538"/>
    </source>
</evidence>
<dbReference type="PANTHER" id="PTHR37611">
    <property type="entry name" value="VIRUS-SPECIFIC-SIGNALING-PATHWAY REGULATED PROTEIN-RELATED"/>
    <property type="match status" value="1"/>
</dbReference>
<reference evidence="1 2" key="1">
    <citation type="submission" date="2024-06" db="EMBL/GenBank/DDBJ databases">
        <title>A chromosome level genome sequence of Diviner's sage (Salvia divinorum).</title>
        <authorList>
            <person name="Ford S.A."/>
            <person name="Ro D.-K."/>
            <person name="Ness R.W."/>
            <person name="Phillips M.A."/>
        </authorList>
    </citation>
    <scope>NUCLEOTIDE SEQUENCE [LARGE SCALE GENOMIC DNA]</scope>
    <source>
        <strain evidence="1">SAF-2024a</strain>
        <tissue evidence="1">Leaf</tissue>
    </source>
</reference>
<protein>
    <submittedName>
        <fullName evidence="1">Uncharacterized protein</fullName>
    </submittedName>
</protein>
<sequence length="141" mass="16103">MANAEICFLGQSCDDFNIDDLLTINTSLVMSFLEDSQVEEGDDEVLRAMVESHEPEITSQDSCSETYQFSEEVVQLECCSSMSHHQDFEWIDMEMDYSCPSHEITGYFISRNMVELGGLEDYSQLCDGMPMEEDGYIGLWQ</sequence>
<dbReference type="AlphaFoldDB" id="A0ABD1G2Q2"/>
<keyword evidence="2" id="KW-1185">Reference proteome</keyword>
<dbReference type="Proteomes" id="UP001567538">
    <property type="component" value="Unassembled WGS sequence"/>
</dbReference>
<accession>A0ABD1G2Q2</accession>
<proteinExistence type="predicted"/>
<comment type="caution">
    <text evidence="1">The sequence shown here is derived from an EMBL/GenBank/DDBJ whole genome shotgun (WGS) entry which is preliminary data.</text>
</comment>
<gene>
    <name evidence="1" type="ORF">AAHA92_27135</name>
</gene>
<evidence type="ECO:0000313" key="1">
    <source>
        <dbReference type="EMBL" id="KAL1538380.1"/>
    </source>
</evidence>